<keyword evidence="2" id="KW-1185">Reference proteome</keyword>
<sequence length="153" mass="18202">MKVKLENIIEGIEMQSDEIRSYLNLDTGEIAFVSEDARLIAEDGEDYDHLSEWQQDEVTLALDIVDNFEKYVELPSQYEINEYDMMESYCYSLTDLKLQDALLKSIHGKGAFRRFKDNVQRLGISEKWYDYRDMKYKEFAKEFCERNGIDYIK</sequence>
<dbReference type="Proteomes" id="UP001234495">
    <property type="component" value="Unassembled WGS sequence"/>
</dbReference>
<accession>A0ABT9ZL84</accession>
<proteinExistence type="predicted"/>
<evidence type="ECO:0000313" key="2">
    <source>
        <dbReference type="Proteomes" id="UP001234495"/>
    </source>
</evidence>
<dbReference type="RefSeq" id="WP_307344840.1">
    <property type="nucleotide sequence ID" value="NZ_JAUSUD010000023.1"/>
</dbReference>
<dbReference type="EMBL" id="JAUSUD010000023">
    <property type="protein sequence ID" value="MDQ0232654.1"/>
    <property type="molecule type" value="Genomic_DNA"/>
</dbReference>
<name>A0ABT9ZL84_9BACI</name>
<reference evidence="1 2" key="1">
    <citation type="submission" date="2023-07" db="EMBL/GenBank/DDBJ databases">
        <title>Genomic Encyclopedia of Type Strains, Phase IV (KMG-IV): sequencing the most valuable type-strain genomes for metagenomic binning, comparative biology and taxonomic classification.</title>
        <authorList>
            <person name="Goeker M."/>
        </authorList>
    </citation>
    <scope>NUCLEOTIDE SEQUENCE [LARGE SCALE GENOMIC DNA]</scope>
    <source>
        <strain evidence="1 2">DSM 29005</strain>
    </source>
</reference>
<evidence type="ECO:0000313" key="1">
    <source>
        <dbReference type="EMBL" id="MDQ0232654.1"/>
    </source>
</evidence>
<protein>
    <submittedName>
        <fullName evidence="1">Uncharacterized protein</fullName>
    </submittedName>
</protein>
<gene>
    <name evidence="1" type="ORF">J2S19_003976</name>
</gene>
<organism evidence="1 2">
    <name type="scientific">Metabacillus malikii</name>
    <dbReference type="NCBI Taxonomy" id="1504265"/>
    <lineage>
        <taxon>Bacteria</taxon>
        <taxon>Bacillati</taxon>
        <taxon>Bacillota</taxon>
        <taxon>Bacilli</taxon>
        <taxon>Bacillales</taxon>
        <taxon>Bacillaceae</taxon>
        <taxon>Metabacillus</taxon>
    </lineage>
</organism>
<comment type="caution">
    <text evidence="1">The sequence shown here is derived from an EMBL/GenBank/DDBJ whole genome shotgun (WGS) entry which is preliminary data.</text>
</comment>
<dbReference type="Pfam" id="PF03682">
    <property type="entry name" value="UPF0158"/>
    <property type="match status" value="1"/>
</dbReference>
<dbReference type="InterPro" id="IPR005361">
    <property type="entry name" value="UPF0158"/>
</dbReference>